<name>A0A7J8X4M8_GOSAI</name>
<dbReference type="AlphaFoldDB" id="A0A7J8X4M8"/>
<evidence type="ECO:0000313" key="3">
    <source>
        <dbReference type="EMBL" id="MBA0681904.1"/>
    </source>
</evidence>
<dbReference type="EMBL" id="JABFAA010000005">
    <property type="protein sequence ID" value="MBA0681904.1"/>
    <property type="molecule type" value="Genomic_DNA"/>
</dbReference>
<keyword evidence="4" id="KW-1185">Reference proteome</keyword>
<feature type="domain" description="DUF7745" evidence="2">
    <location>
        <begin position="12"/>
        <end position="199"/>
    </location>
</feature>
<accession>A0A7J8X4M8</accession>
<feature type="non-terminal residue" evidence="3">
    <location>
        <position position="1"/>
    </location>
</feature>
<keyword evidence="1" id="KW-1133">Transmembrane helix</keyword>
<evidence type="ECO:0000259" key="2">
    <source>
        <dbReference type="Pfam" id="PF24924"/>
    </source>
</evidence>
<keyword evidence="1" id="KW-0472">Membrane</keyword>
<reference evidence="3 4" key="1">
    <citation type="journal article" date="2019" name="Genome Biol. Evol.">
        <title>Insights into the evolution of the New World diploid cottons (Gossypium, subgenus Houzingenia) based on genome sequencing.</title>
        <authorList>
            <person name="Grover C.E."/>
            <person name="Arick M.A. 2nd"/>
            <person name="Thrash A."/>
            <person name="Conover J.L."/>
            <person name="Sanders W.S."/>
            <person name="Peterson D.G."/>
            <person name="Frelichowski J.E."/>
            <person name="Scheffler J.A."/>
            <person name="Scheffler B.E."/>
            <person name="Wendel J.F."/>
        </authorList>
    </citation>
    <scope>NUCLEOTIDE SEQUENCE [LARGE SCALE GENOMIC DNA]</scope>
    <source>
        <strain evidence="3">185</strain>
        <tissue evidence="3">Leaf</tissue>
    </source>
</reference>
<evidence type="ECO:0000313" key="4">
    <source>
        <dbReference type="Proteomes" id="UP000593577"/>
    </source>
</evidence>
<dbReference type="Pfam" id="PF24924">
    <property type="entry name" value="DUF7745"/>
    <property type="match status" value="1"/>
</dbReference>
<organism evidence="3 4">
    <name type="scientific">Gossypium aridum</name>
    <name type="common">American cotton</name>
    <name type="synonym">Erioxylum aridum</name>
    <dbReference type="NCBI Taxonomy" id="34290"/>
    <lineage>
        <taxon>Eukaryota</taxon>
        <taxon>Viridiplantae</taxon>
        <taxon>Streptophyta</taxon>
        <taxon>Embryophyta</taxon>
        <taxon>Tracheophyta</taxon>
        <taxon>Spermatophyta</taxon>
        <taxon>Magnoliopsida</taxon>
        <taxon>eudicotyledons</taxon>
        <taxon>Gunneridae</taxon>
        <taxon>Pentapetalae</taxon>
        <taxon>rosids</taxon>
        <taxon>malvids</taxon>
        <taxon>Malvales</taxon>
        <taxon>Malvaceae</taxon>
        <taxon>Malvoideae</taxon>
        <taxon>Gossypium</taxon>
    </lineage>
</organism>
<dbReference type="PANTHER" id="PTHR48200:SF1">
    <property type="entry name" value="AMINOTRANSFERASE-LIKE PLANT MOBILE DOMAIN-CONTAINING PROTEIN"/>
    <property type="match status" value="1"/>
</dbReference>
<dbReference type="PANTHER" id="PTHR48200">
    <property type="entry name" value="PROTEIN, PUTATIVE-RELATED"/>
    <property type="match status" value="1"/>
</dbReference>
<evidence type="ECO:0000256" key="1">
    <source>
        <dbReference type="SAM" id="Phobius"/>
    </source>
</evidence>
<protein>
    <recommendedName>
        <fullName evidence="2">DUF7745 domain-containing protein</fullName>
    </recommendedName>
</protein>
<feature type="transmembrane region" description="Helical" evidence="1">
    <location>
        <begin position="160"/>
        <end position="177"/>
    </location>
</feature>
<comment type="caution">
    <text evidence="3">The sequence shown here is derived from an EMBL/GenBank/DDBJ whole genome shotgun (WGS) entry which is preliminary data.</text>
</comment>
<keyword evidence="1" id="KW-0812">Transmembrane</keyword>
<proteinExistence type="predicted"/>
<dbReference type="InterPro" id="IPR056647">
    <property type="entry name" value="DUF7745"/>
</dbReference>
<dbReference type="Proteomes" id="UP000593577">
    <property type="component" value="Unassembled WGS sequence"/>
</dbReference>
<sequence>KSLRDLVLVHPDVKKRVDVFSLGIYGLVIFLKALGHIDEAVSNLFDRFCKGVTPVPAILAEIFRSLNACWRAGEGRFIGCAQLLLAWFHSHFWKIEKVTYRVFSDSYSLLEELVDIPRRDDFSEEKWMAILQNLRDEDVEWRAPSLIPDGILYQCGDFDWVPLLGIWGAVGYALLLVSRQYRSRQFIPATQGLAQCEFSYKGDNYKKKI</sequence>
<gene>
    <name evidence="3" type="ORF">Goari_023674</name>
</gene>